<organism evidence="2 3">
    <name type="scientific">Vagococcus acidifermentans</name>
    <dbReference type="NCBI Taxonomy" id="564710"/>
    <lineage>
        <taxon>Bacteria</taxon>
        <taxon>Bacillati</taxon>
        <taxon>Bacillota</taxon>
        <taxon>Bacilli</taxon>
        <taxon>Lactobacillales</taxon>
        <taxon>Enterococcaceae</taxon>
        <taxon>Vagococcus</taxon>
    </lineage>
</organism>
<gene>
    <name evidence="2" type="ORF">CBF27_09400</name>
</gene>
<keyword evidence="3" id="KW-1185">Reference proteome</keyword>
<dbReference type="EMBL" id="NGKC01000010">
    <property type="protein sequence ID" value="RSU10900.1"/>
    <property type="molecule type" value="Genomic_DNA"/>
</dbReference>
<dbReference type="RefSeq" id="WP_126814049.1">
    <property type="nucleotide sequence ID" value="NZ_NGKC01000010.1"/>
</dbReference>
<evidence type="ECO:0000259" key="1">
    <source>
        <dbReference type="PROSITE" id="PS51186"/>
    </source>
</evidence>
<dbReference type="AlphaFoldDB" id="A0A430AS89"/>
<feature type="domain" description="N-acetyltransferase" evidence="1">
    <location>
        <begin position="1"/>
        <end position="165"/>
    </location>
</feature>
<accession>A0A430AS89</accession>
<dbReference type="OrthoDB" id="6382410at2"/>
<reference evidence="2 3" key="1">
    <citation type="submission" date="2017-05" db="EMBL/GenBank/DDBJ databases">
        <title>Vagococcus spp. assemblies.</title>
        <authorList>
            <person name="Gulvik C.A."/>
        </authorList>
    </citation>
    <scope>NUCLEOTIDE SEQUENCE [LARGE SCALE GENOMIC DNA]</scope>
    <source>
        <strain evidence="2 3">LMG 24798</strain>
    </source>
</reference>
<proteinExistence type="predicted"/>
<sequence length="176" mass="20280">MAIRPALANDVQTVNTILKQAAHRIKLTGSLQWAHVLEDGELPMIHERINNGTVYLYMKEQEAAGVFYLYEEPTDWDVRLWGDARIDGVYYLHKVALADSYTGKNEGQKLLEAVKTYRPSQITEIRLDCMAEKAVLNNLYSRSGFSFHQMVRQVPNNVLMADFNLYTWRRPAEELS</sequence>
<dbReference type="Gene3D" id="3.40.630.30">
    <property type="match status" value="1"/>
</dbReference>
<evidence type="ECO:0000313" key="2">
    <source>
        <dbReference type="EMBL" id="RSU10900.1"/>
    </source>
</evidence>
<dbReference type="GO" id="GO:0016747">
    <property type="term" value="F:acyltransferase activity, transferring groups other than amino-acyl groups"/>
    <property type="evidence" value="ECO:0007669"/>
    <property type="project" value="InterPro"/>
</dbReference>
<dbReference type="InterPro" id="IPR000182">
    <property type="entry name" value="GNAT_dom"/>
</dbReference>
<dbReference type="SUPFAM" id="SSF55729">
    <property type="entry name" value="Acyl-CoA N-acyltransferases (Nat)"/>
    <property type="match status" value="1"/>
</dbReference>
<dbReference type="InterPro" id="IPR016181">
    <property type="entry name" value="Acyl_CoA_acyltransferase"/>
</dbReference>
<comment type="caution">
    <text evidence="2">The sequence shown here is derived from an EMBL/GenBank/DDBJ whole genome shotgun (WGS) entry which is preliminary data.</text>
</comment>
<protein>
    <recommendedName>
        <fullName evidence="1">N-acetyltransferase domain-containing protein</fullName>
    </recommendedName>
</protein>
<evidence type="ECO:0000313" key="3">
    <source>
        <dbReference type="Proteomes" id="UP000286773"/>
    </source>
</evidence>
<name>A0A430AS89_9ENTE</name>
<dbReference type="Proteomes" id="UP000286773">
    <property type="component" value="Unassembled WGS sequence"/>
</dbReference>
<dbReference type="PROSITE" id="PS51186">
    <property type="entry name" value="GNAT"/>
    <property type="match status" value="1"/>
</dbReference>